<protein>
    <submittedName>
        <fullName evidence="2">Uncharacterized protein</fullName>
    </submittedName>
</protein>
<sequence length="283" mass="30800">MDSLLVSNLWILNRQNSLSQGGNFRDKERETGGNAGGFQRMELIDEYQVGKPPARSDGGDNGNRGPPPRNRKPVSAAASLFYNGHGENPAVGSGPAPTNSGPGSSLANGAGEGQLIPDDRLNFLIQSMAEMKERINQTDYLTQKQAEAVLPSVTTLNRFADLQRENAQLQSEIIHWKTEADAACRETDRANLALDQLRKHITAILTVCALPIDDGTPSVDGPSSPVVATIDLRVAQLAENITRLVQVPELVSQDQRNTDVDRLVDSWLQETRVPDEKMAVENP</sequence>
<accession>A0A4P9ZPM8</accession>
<feature type="compositionally biased region" description="Polar residues" evidence="1">
    <location>
        <begin position="96"/>
        <end position="107"/>
    </location>
</feature>
<keyword evidence="3" id="KW-1185">Reference proteome</keyword>
<feature type="region of interest" description="Disordered" evidence="1">
    <location>
        <begin position="18"/>
        <end position="113"/>
    </location>
</feature>
<organism evidence="2 3">
    <name type="scientific">Dimargaris cristalligena</name>
    <dbReference type="NCBI Taxonomy" id="215637"/>
    <lineage>
        <taxon>Eukaryota</taxon>
        <taxon>Fungi</taxon>
        <taxon>Fungi incertae sedis</taxon>
        <taxon>Zoopagomycota</taxon>
        <taxon>Kickxellomycotina</taxon>
        <taxon>Dimargaritomycetes</taxon>
        <taxon>Dimargaritales</taxon>
        <taxon>Dimargaritaceae</taxon>
        <taxon>Dimargaris</taxon>
    </lineage>
</organism>
<evidence type="ECO:0000313" key="2">
    <source>
        <dbReference type="EMBL" id="RKP35205.1"/>
    </source>
</evidence>
<name>A0A4P9ZPM8_9FUNG</name>
<proteinExistence type="predicted"/>
<evidence type="ECO:0000313" key="3">
    <source>
        <dbReference type="Proteomes" id="UP000268162"/>
    </source>
</evidence>
<dbReference type="EMBL" id="ML002932">
    <property type="protein sequence ID" value="RKP35205.1"/>
    <property type="molecule type" value="Genomic_DNA"/>
</dbReference>
<evidence type="ECO:0000256" key="1">
    <source>
        <dbReference type="SAM" id="MobiDB-lite"/>
    </source>
</evidence>
<dbReference type="AlphaFoldDB" id="A0A4P9ZPM8"/>
<gene>
    <name evidence="2" type="ORF">BJ085DRAFT_37861</name>
</gene>
<reference evidence="3" key="1">
    <citation type="journal article" date="2018" name="Nat. Microbiol.">
        <title>Leveraging single-cell genomics to expand the fungal tree of life.</title>
        <authorList>
            <person name="Ahrendt S.R."/>
            <person name="Quandt C.A."/>
            <person name="Ciobanu D."/>
            <person name="Clum A."/>
            <person name="Salamov A."/>
            <person name="Andreopoulos B."/>
            <person name="Cheng J.F."/>
            <person name="Woyke T."/>
            <person name="Pelin A."/>
            <person name="Henrissat B."/>
            <person name="Reynolds N.K."/>
            <person name="Benny G.L."/>
            <person name="Smith M.E."/>
            <person name="James T.Y."/>
            <person name="Grigoriev I.V."/>
        </authorList>
    </citation>
    <scope>NUCLEOTIDE SEQUENCE [LARGE SCALE GENOMIC DNA]</scope>
    <source>
        <strain evidence="3">RSA 468</strain>
    </source>
</reference>
<dbReference type="Proteomes" id="UP000268162">
    <property type="component" value="Unassembled WGS sequence"/>
</dbReference>